<accession>A0ABD2MQL8</accession>
<dbReference type="EMBL" id="JABFTP020000021">
    <property type="protein sequence ID" value="KAL3268602.1"/>
    <property type="molecule type" value="Genomic_DNA"/>
</dbReference>
<dbReference type="AlphaFoldDB" id="A0ABD2MQL8"/>
<dbReference type="Proteomes" id="UP001516400">
    <property type="component" value="Unassembled WGS sequence"/>
</dbReference>
<evidence type="ECO:0000256" key="1">
    <source>
        <dbReference type="SAM" id="MobiDB-lite"/>
    </source>
</evidence>
<organism evidence="2 3">
    <name type="scientific">Cryptolaemus montrouzieri</name>
    <dbReference type="NCBI Taxonomy" id="559131"/>
    <lineage>
        <taxon>Eukaryota</taxon>
        <taxon>Metazoa</taxon>
        <taxon>Ecdysozoa</taxon>
        <taxon>Arthropoda</taxon>
        <taxon>Hexapoda</taxon>
        <taxon>Insecta</taxon>
        <taxon>Pterygota</taxon>
        <taxon>Neoptera</taxon>
        <taxon>Endopterygota</taxon>
        <taxon>Coleoptera</taxon>
        <taxon>Polyphaga</taxon>
        <taxon>Cucujiformia</taxon>
        <taxon>Coccinelloidea</taxon>
        <taxon>Coccinellidae</taxon>
        <taxon>Scymninae</taxon>
        <taxon>Scymnini</taxon>
        <taxon>Cryptolaemus</taxon>
    </lineage>
</organism>
<keyword evidence="3" id="KW-1185">Reference proteome</keyword>
<gene>
    <name evidence="2" type="ORF">HHI36_007709</name>
</gene>
<protein>
    <submittedName>
        <fullName evidence="2">Uncharacterized protein</fullName>
    </submittedName>
</protein>
<evidence type="ECO:0000313" key="2">
    <source>
        <dbReference type="EMBL" id="KAL3268602.1"/>
    </source>
</evidence>
<proteinExistence type="predicted"/>
<sequence length="106" mass="11782">MATFERGSGRTIVAKCLTEKLSASDDAGRTKMEERGRLLEINDTEERERPQLDEVQDRGDGRKIPGVFVVKTQHLVPGLLLSCMIGEWGSSGRPAKSKSPVTRRTR</sequence>
<name>A0ABD2MQL8_9CUCU</name>
<feature type="region of interest" description="Disordered" evidence="1">
    <location>
        <begin position="87"/>
        <end position="106"/>
    </location>
</feature>
<evidence type="ECO:0000313" key="3">
    <source>
        <dbReference type="Proteomes" id="UP001516400"/>
    </source>
</evidence>
<reference evidence="2 3" key="1">
    <citation type="journal article" date="2021" name="BMC Biol.">
        <title>Horizontally acquired antibacterial genes associated with adaptive radiation of ladybird beetles.</title>
        <authorList>
            <person name="Li H.S."/>
            <person name="Tang X.F."/>
            <person name="Huang Y.H."/>
            <person name="Xu Z.Y."/>
            <person name="Chen M.L."/>
            <person name="Du X.Y."/>
            <person name="Qiu B.Y."/>
            <person name="Chen P.T."/>
            <person name="Zhang W."/>
            <person name="Slipinski A."/>
            <person name="Escalona H.E."/>
            <person name="Waterhouse R.M."/>
            <person name="Zwick A."/>
            <person name="Pang H."/>
        </authorList>
    </citation>
    <scope>NUCLEOTIDE SEQUENCE [LARGE SCALE GENOMIC DNA]</scope>
    <source>
        <strain evidence="2">SYSU2018</strain>
    </source>
</reference>
<comment type="caution">
    <text evidence="2">The sequence shown here is derived from an EMBL/GenBank/DDBJ whole genome shotgun (WGS) entry which is preliminary data.</text>
</comment>
<feature type="region of interest" description="Disordered" evidence="1">
    <location>
        <begin position="23"/>
        <end position="60"/>
    </location>
</feature>